<gene>
    <name evidence="1" type="ORF">VNO80_25227</name>
</gene>
<name>A0AAN9LTW3_PHACN</name>
<protein>
    <submittedName>
        <fullName evidence="1">Uncharacterized protein</fullName>
    </submittedName>
</protein>
<dbReference type="EMBL" id="JAYMYR010000009">
    <property type="protein sequence ID" value="KAK7342280.1"/>
    <property type="molecule type" value="Genomic_DNA"/>
</dbReference>
<evidence type="ECO:0000313" key="1">
    <source>
        <dbReference type="EMBL" id="KAK7342280.1"/>
    </source>
</evidence>
<sequence>MLKRRQIGLEGLCASHARSRNCFDELSFKKKEEKEMESGAYITGTMDPLTPNRVAFPGVAGLTCLLIGCRVWWPEIDLALPKGIISRSLAHEASLSHAVGFKTSPHSFDMLFFPSSFPSARSRSVALPKPIIISVPGPHRWKGSSSKPYVDLPPYTIPLGMGVGLAQACAVKVVVHDLIKKELFKK</sequence>
<comment type="caution">
    <text evidence="1">The sequence shown here is derived from an EMBL/GenBank/DDBJ whole genome shotgun (WGS) entry which is preliminary data.</text>
</comment>
<organism evidence="1 2">
    <name type="scientific">Phaseolus coccineus</name>
    <name type="common">Scarlet runner bean</name>
    <name type="synonym">Phaseolus multiflorus</name>
    <dbReference type="NCBI Taxonomy" id="3886"/>
    <lineage>
        <taxon>Eukaryota</taxon>
        <taxon>Viridiplantae</taxon>
        <taxon>Streptophyta</taxon>
        <taxon>Embryophyta</taxon>
        <taxon>Tracheophyta</taxon>
        <taxon>Spermatophyta</taxon>
        <taxon>Magnoliopsida</taxon>
        <taxon>eudicotyledons</taxon>
        <taxon>Gunneridae</taxon>
        <taxon>Pentapetalae</taxon>
        <taxon>rosids</taxon>
        <taxon>fabids</taxon>
        <taxon>Fabales</taxon>
        <taxon>Fabaceae</taxon>
        <taxon>Papilionoideae</taxon>
        <taxon>50 kb inversion clade</taxon>
        <taxon>NPAAA clade</taxon>
        <taxon>indigoferoid/millettioid clade</taxon>
        <taxon>Phaseoleae</taxon>
        <taxon>Phaseolus</taxon>
    </lineage>
</organism>
<accession>A0AAN9LTW3</accession>
<evidence type="ECO:0000313" key="2">
    <source>
        <dbReference type="Proteomes" id="UP001374584"/>
    </source>
</evidence>
<reference evidence="1 2" key="1">
    <citation type="submission" date="2024-01" db="EMBL/GenBank/DDBJ databases">
        <title>The genomes of 5 underutilized Papilionoideae crops provide insights into root nodulation and disease resistanc.</title>
        <authorList>
            <person name="Jiang F."/>
        </authorList>
    </citation>
    <scope>NUCLEOTIDE SEQUENCE [LARGE SCALE GENOMIC DNA]</scope>
    <source>
        <strain evidence="1">JINMINGXINNONG_FW02</strain>
        <tissue evidence="1">Leaves</tissue>
    </source>
</reference>
<keyword evidence="2" id="KW-1185">Reference proteome</keyword>
<dbReference type="Proteomes" id="UP001374584">
    <property type="component" value="Unassembled WGS sequence"/>
</dbReference>
<proteinExistence type="predicted"/>
<dbReference type="AlphaFoldDB" id="A0AAN9LTW3"/>